<dbReference type="InterPro" id="IPR012445">
    <property type="entry name" value="ATG101"/>
</dbReference>
<dbReference type="GO" id="GO:0007034">
    <property type="term" value="P:vacuolar transport"/>
    <property type="evidence" value="ECO:0007669"/>
    <property type="project" value="InterPro"/>
</dbReference>
<comment type="caution">
    <text evidence="1">The sequence shown here is derived from an EMBL/GenBank/DDBJ whole genome shotgun (WGS) entry which is preliminary data.</text>
</comment>
<proteinExistence type="predicted"/>
<dbReference type="InterPro" id="IPR005024">
    <property type="entry name" value="Snf7_fam"/>
</dbReference>
<dbReference type="EMBL" id="QEAQ01000131">
    <property type="protein sequence ID" value="TPX54963.1"/>
    <property type="molecule type" value="Genomic_DNA"/>
</dbReference>
<accession>A0A507DT99</accession>
<dbReference type="PANTHER" id="PTHR10476">
    <property type="entry name" value="CHARGED MULTIVESICULAR BODY PROTEIN"/>
    <property type="match status" value="1"/>
</dbReference>
<dbReference type="Proteomes" id="UP000318582">
    <property type="component" value="Unassembled WGS sequence"/>
</dbReference>
<dbReference type="Pfam" id="PF07855">
    <property type="entry name" value="ATG101"/>
    <property type="match status" value="1"/>
</dbReference>
<dbReference type="Gene3D" id="6.10.140.1230">
    <property type="match status" value="1"/>
</dbReference>
<reference evidence="1 2" key="1">
    <citation type="journal article" date="2019" name="Sci. Rep.">
        <title>Comparative genomics of chytrid fungi reveal insights into the obligate biotrophic and pathogenic lifestyle of Synchytrium endobioticum.</title>
        <authorList>
            <person name="van de Vossenberg B.T.L.H."/>
            <person name="Warris S."/>
            <person name="Nguyen H.D.T."/>
            <person name="van Gent-Pelzer M.P.E."/>
            <person name="Joly D.L."/>
            <person name="van de Geest H.C."/>
            <person name="Bonants P.J.M."/>
            <person name="Smith D.S."/>
            <person name="Levesque C.A."/>
            <person name="van der Lee T.A.J."/>
        </authorList>
    </citation>
    <scope>NUCLEOTIDE SEQUENCE [LARGE SCALE GENOMIC DNA]</scope>
    <source>
        <strain evidence="1 2">CBS 809.83</strain>
    </source>
</reference>
<gene>
    <name evidence="1" type="ORF">PhCBS80983_g05659</name>
</gene>
<evidence type="ECO:0000313" key="1">
    <source>
        <dbReference type="EMBL" id="TPX54963.1"/>
    </source>
</evidence>
<organism evidence="1 2">
    <name type="scientific">Powellomyces hirtus</name>
    <dbReference type="NCBI Taxonomy" id="109895"/>
    <lineage>
        <taxon>Eukaryota</taxon>
        <taxon>Fungi</taxon>
        <taxon>Fungi incertae sedis</taxon>
        <taxon>Chytridiomycota</taxon>
        <taxon>Chytridiomycota incertae sedis</taxon>
        <taxon>Chytridiomycetes</taxon>
        <taxon>Spizellomycetales</taxon>
        <taxon>Powellomycetaceae</taxon>
        <taxon>Powellomyces</taxon>
    </lineage>
</organism>
<dbReference type="AlphaFoldDB" id="A0A507DT99"/>
<name>A0A507DT99_9FUNG</name>
<keyword evidence="2" id="KW-1185">Reference proteome</keyword>
<dbReference type="Pfam" id="PF03357">
    <property type="entry name" value="Snf7"/>
    <property type="match status" value="1"/>
</dbReference>
<protein>
    <submittedName>
        <fullName evidence="1">Uncharacterized protein</fullName>
    </submittedName>
</protein>
<evidence type="ECO:0000313" key="2">
    <source>
        <dbReference type="Proteomes" id="UP000318582"/>
    </source>
</evidence>
<dbReference type="STRING" id="109895.A0A507DT99"/>
<sequence length="388" mass="43524">MAPEPPNVIPLELTVDRYYLSAVLKALLHSILFHRRFTSERPVDVDIDALNVTYARLEDVEVERAVEDKVRSFERLVEPMSGRNRGQIAIMFFARRPKKSWFTTSEEEVCWEQWALTISIRDSLSERSQLGSRRTLQTDLVAALTAISTVTNEQKDHIPPLVSNDPFPFQNDQPPKPSQISTIPSHQNTMDKHLFNLKFTAKTLQRQAKKSAKDEAAEKAKLKKAIQQGNMEGARIYASNAIRKKNESLNLLRLGSRIDGVAARVQTAVTMRKVSQSMAGVVKGMEKAMSSMNLEQISMVMDKFESQFEDLDVQTQYMESSMGQSTAMSTPQDQVEDLMQQVADENGLELQMEMPGAATGTLNAAAGTATVEKEQDELTERLAKLRNG</sequence>
<dbReference type="GO" id="GO:0006914">
    <property type="term" value="P:autophagy"/>
    <property type="evidence" value="ECO:0007669"/>
    <property type="project" value="InterPro"/>
</dbReference>